<keyword evidence="4" id="KW-0808">Transferase</keyword>
<dbReference type="GO" id="GO:0005886">
    <property type="term" value="C:plasma membrane"/>
    <property type="evidence" value="ECO:0007669"/>
    <property type="project" value="TreeGrafter"/>
</dbReference>
<dbReference type="InterPro" id="IPR039653">
    <property type="entry name" value="Prenyltransferase"/>
</dbReference>
<name>A0A832N5M2_9GAMM</name>
<comment type="similarity">
    <text evidence="3">Belongs to the UbiA prenyltransferase family.</text>
</comment>
<sequence length="54" mass="6016">MLLMRLDKPIGIMLLLWPTLWALWIAGEGNPDSWVVTVFVAGVFLMRSAGCVIN</sequence>
<accession>A0A832N5M2</accession>
<proteinExistence type="inferred from homology"/>
<keyword evidence="6 8" id="KW-1133">Transmembrane helix</keyword>
<evidence type="ECO:0000256" key="3">
    <source>
        <dbReference type="ARBA" id="ARBA00005985"/>
    </source>
</evidence>
<dbReference type="Pfam" id="PF01040">
    <property type="entry name" value="UbiA"/>
    <property type="match status" value="1"/>
</dbReference>
<comment type="cofactor">
    <cofactor evidence="1">
        <name>Mg(2+)</name>
        <dbReference type="ChEBI" id="CHEBI:18420"/>
    </cofactor>
</comment>
<evidence type="ECO:0000256" key="8">
    <source>
        <dbReference type="SAM" id="Phobius"/>
    </source>
</evidence>
<evidence type="ECO:0000256" key="1">
    <source>
        <dbReference type="ARBA" id="ARBA00001946"/>
    </source>
</evidence>
<protein>
    <submittedName>
        <fullName evidence="9">4-hydroxybenzoate octaprenyltransferase</fullName>
    </submittedName>
</protein>
<keyword evidence="7 8" id="KW-0472">Membrane</keyword>
<organism evidence="9">
    <name type="scientific">Candidatus Tenderia electrophaga</name>
    <dbReference type="NCBI Taxonomy" id="1748243"/>
    <lineage>
        <taxon>Bacteria</taxon>
        <taxon>Pseudomonadati</taxon>
        <taxon>Pseudomonadota</taxon>
        <taxon>Gammaproteobacteria</taxon>
        <taxon>Candidatus Tenderiales</taxon>
        <taxon>Candidatus Tenderiaceae</taxon>
        <taxon>Candidatus Tenderia</taxon>
    </lineage>
</organism>
<evidence type="ECO:0000256" key="2">
    <source>
        <dbReference type="ARBA" id="ARBA00004141"/>
    </source>
</evidence>
<dbReference type="InterPro" id="IPR000537">
    <property type="entry name" value="UbiA_prenyltransferase"/>
</dbReference>
<evidence type="ECO:0000256" key="6">
    <source>
        <dbReference type="ARBA" id="ARBA00022989"/>
    </source>
</evidence>
<evidence type="ECO:0000313" key="9">
    <source>
        <dbReference type="EMBL" id="HHJ80975.1"/>
    </source>
</evidence>
<evidence type="ECO:0000256" key="7">
    <source>
        <dbReference type="ARBA" id="ARBA00023136"/>
    </source>
</evidence>
<dbReference type="EMBL" id="DRNF01000316">
    <property type="protein sequence ID" value="HHJ80975.1"/>
    <property type="molecule type" value="Genomic_DNA"/>
</dbReference>
<gene>
    <name evidence="9" type="primary">ubiA</name>
    <name evidence="9" type="ORF">ENJ65_05015</name>
</gene>
<dbReference type="GO" id="GO:0006744">
    <property type="term" value="P:ubiquinone biosynthetic process"/>
    <property type="evidence" value="ECO:0007669"/>
    <property type="project" value="TreeGrafter"/>
</dbReference>
<dbReference type="Proteomes" id="UP000885832">
    <property type="component" value="Unassembled WGS sequence"/>
</dbReference>
<comment type="caution">
    <text evidence="9">The sequence shown here is derived from an EMBL/GenBank/DDBJ whole genome shotgun (WGS) entry which is preliminary data.</text>
</comment>
<keyword evidence="5 8" id="KW-0812">Transmembrane</keyword>
<dbReference type="AlphaFoldDB" id="A0A832N5M2"/>
<reference evidence="9" key="1">
    <citation type="journal article" date="2020" name="mSystems">
        <title>Genome- and Community-Level Interaction Insights into Carbon Utilization and Element Cycling Functions of Hydrothermarchaeota in Hydrothermal Sediment.</title>
        <authorList>
            <person name="Zhou Z."/>
            <person name="Liu Y."/>
            <person name="Xu W."/>
            <person name="Pan J."/>
            <person name="Luo Z.H."/>
            <person name="Li M."/>
        </authorList>
    </citation>
    <scope>NUCLEOTIDE SEQUENCE [LARGE SCALE GENOMIC DNA]</scope>
    <source>
        <strain evidence="9">HyVt-505</strain>
    </source>
</reference>
<dbReference type="PANTHER" id="PTHR11048">
    <property type="entry name" value="PRENYLTRANSFERASES"/>
    <property type="match status" value="1"/>
</dbReference>
<feature type="transmembrane region" description="Helical" evidence="8">
    <location>
        <begin position="9"/>
        <end position="27"/>
    </location>
</feature>
<dbReference type="PANTHER" id="PTHR11048:SF28">
    <property type="entry name" value="4-HYDROXYBENZOATE POLYPRENYLTRANSFERASE, MITOCHONDRIAL"/>
    <property type="match status" value="1"/>
</dbReference>
<dbReference type="GO" id="GO:0008412">
    <property type="term" value="F:4-hydroxybenzoate polyprenyltransferase activity"/>
    <property type="evidence" value="ECO:0007669"/>
    <property type="project" value="TreeGrafter"/>
</dbReference>
<comment type="subcellular location">
    <subcellularLocation>
        <location evidence="2">Membrane</location>
        <topology evidence="2">Multi-pass membrane protein</topology>
    </subcellularLocation>
</comment>
<evidence type="ECO:0000256" key="5">
    <source>
        <dbReference type="ARBA" id="ARBA00022692"/>
    </source>
</evidence>
<feature type="transmembrane region" description="Helical" evidence="8">
    <location>
        <begin position="33"/>
        <end position="53"/>
    </location>
</feature>
<evidence type="ECO:0000256" key="4">
    <source>
        <dbReference type="ARBA" id="ARBA00022679"/>
    </source>
</evidence>
<feature type="non-terminal residue" evidence="9">
    <location>
        <position position="54"/>
    </location>
</feature>